<dbReference type="STRING" id="1486859.SAMN05444273_101622"/>
<evidence type="ECO:0000313" key="1">
    <source>
        <dbReference type="EMBL" id="SHE50564.1"/>
    </source>
</evidence>
<evidence type="ECO:0000313" key="2">
    <source>
        <dbReference type="Proteomes" id="UP000184144"/>
    </source>
</evidence>
<dbReference type="RefSeq" id="WP_073140349.1">
    <property type="nucleotide sequence ID" value="NZ_FQUV01000001.1"/>
</dbReference>
<dbReference type="EMBL" id="FQUV01000001">
    <property type="protein sequence ID" value="SHE50564.1"/>
    <property type="molecule type" value="Genomic_DNA"/>
</dbReference>
<dbReference type="InterPro" id="IPR027266">
    <property type="entry name" value="TrmE/GcvT-like"/>
</dbReference>
<protein>
    <submittedName>
        <fullName evidence="1">Sarcosine oxidase subunit gamma</fullName>
    </submittedName>
</protein>
<dbReference type="SUPFAM" id="SSF103025">
    <property type="entry name" value="Folate-binding domain"/>
    <property type="match status" value="1"/>
</dbReference>
<accession>A0A1M4U1W2</accession>
<keyword evidence="2" id="KW-1185">Reference proteome</keyword>
<dbReference type="Proteomes" id="UP000184144">
    <property type="component" value="Unassembled WGS sequence"/>
</dbReference>
<organism evidence="1 2">
    <name type="scientific">Litoreibacter ascidiaceicola</name>
    <dbReference type="NCBI Taxonomy" id="1486859"/>
    <lineage>
        <taxon>Bacteria</taxon>
        <taxon>Pseudomonadati</taxon>
        <taxon>Pseudomonadota</taxon>
        <taxon>Alphaproteobacteria</taxon>
        <taxon>Rhodobacterales</taxon>
        <taxon>Roseobacteraceae</taxon>
        <taxon>Litoreibacter</taxon>
    </lineage>
</organism>
<dbReference type="Gene3D" id="3.30.1360.120">
    <property type="entry name" value="Probable tRNA modification gtpase trme, domain 1"/>
    <property type="match status" value="1"/>
</dbReference>
<proteinExistence type="predicted"/>
<name>A0A1M4U1W2_9RHOB</name>
<dbReference type="AlphaFoldDB" id="A0A1M4U1W2"/>
<sequence length="177" mass="18752">MIDLIAKSAAEGLLPVTIGTMTLTELPLREMHSIAPFKGAEVSAALKKATGVGLPDTGRAIAKVDVEILWTARGQYVLIGATPPKLPAAITDQSDAWCSVVLSGEGAPQVMARVCPLDLGRMGEGDVARSFVGHMTAIIIKRAEGFEIMVFRAFAKTLVHELREVMVSVTAQATLPD</sequence>
<gene>
    <name evidence="1" type="ORF">SAMN05444273_101622</name>
</gene>
<reference evidence="2" key="1">
    <citation type="submission" date="2016-11" db="EMBL/GenBank/DDBJ databases">
        <authorList>
            <person name="Varghese N."/>
            <person name="Submissions S."/>
        </authorList>
    </citation>
    <scope>NUCLEOTIDE SEQUENCE [LARGE SCALE GENOMIC DNA]</scope>
    <source>
        <strain evidence="2">DSM 100566</strain>
    </source>
</reference>